<dbReference type="EMBL" id="CP021434">
    <property type="protein sequence ID" value="ARU60475.1"/>
    <property type="molecule type" value="Genomic_DNA"/>
</dbReference>
<evidence type="ECO:0000313" key="5">
    <source>
        <dbReference type="Proteomes" id="UP000195437"/>
    </source>
</evidence>
<dbReference type="InterPro" id="IPR016166">
    <property type="entry name" value="FAD-bd_PCMH"/>
</dbReference>
<evidence type="ECO:0000259" key="3">
    <source>
        <dbReference type="PROSITE" id="PS51387"/>
    </source>
</evidence>
<dbReference type="Pfam" id="PF04030">
    <property type="entry name" value="ALO"/>
    <property type="match status" value="1"/>
</dbReference>
<dbReference type="SUPFAM" id="SSF56176">
    <property type="entry name" value="FAD-binding/transporter-associated domain-like"/>
    <property type="match status" value="1"/>
</dbReference>
<dbReference type="PANTHER" id="PTHR43762">
    <property type="entry name" value="L-GULONOLACTONE OXIDASE"/>
    <property type="match status" value="1"/>
</dbReference>
<reference evidence="5" key="1">
    <citation type="submission" date="2017-05" db="EMBL/GenBank/DDBJ databases">
        <authorList>
            <person name="Sung H."/>
        </authorList>
    </citation>
    <scope>NUCLEOTIDE SEQUENCE [LARGE SCALE GENOMIC DNA]</scope>
    <source>
        <strain evidence="5">AR23208</strain>
    </source>
</reference>
<dbReference type="PANTHER" id="PTHR43762:SF1">
    <property type="entry name" value="D-ARABINONO-1,4-LACTONE OXIDASE"/>
    <property type="match status" value="1"/>
</dbReference>
<keyword evidence="2" id="KW-0560">Oxidoreductase</keyword>
<sequence>MLKHKESLIAGWGNHPAEVCHVYRPDRVRDITDLIAAGAERNYISRGLGRSYGDTALNDGSGVLLHTQFARFLHFDEEQGILECEAGVSFAEIIDHFLHRGWFLPVTPGTKYVTVGGAIANDVHGKNHHVDGTFSEHVLDLKLLLASGKIVNCSPEDNADLFHATIGGVGLTGVILSARFKLIPVESAYIEVDYIKAKNLDHAFELFAETNDKYQYSVAWIDCLSKGDQLGRSVLMLGNHAPAAKVKQADPLRIKKKPKLNVPFNFPPFVLNQLSIRAFNFGYYNILNKDAVGKIVDYDTFFYPLDSIHNWNRAYGKKGFVQYQAVFPPETSRAGLTEMLKRLSESGRSSFLAVLKSSGEQNGGLLSFPFKGYTLALDIPVHDEGLFPFLRELDEMVIAHGGRIYLAKDSEADPATFAQMYPTLGKFQEIKGSVDPKNVFSSSQARRLGIVEESR</sequence>
<proteinExistence type="predicted"/>
<dbReference type="InterPro" id="IPR036318">
    <property type="entry name" value="FAD-bd_PCMH-like_sf"/>
</dbReference>
<evidence type="ECO:0000256" key="2">
    <source>
        <dbReference type="ARBA" id="ARBA00023002"/>
    </source>
</evidence>
<evidence type="ECO:0000256" key="1">
    <source>
        <dbReference type="ARBA" id="ARBA00022630"/>
    </source>
</evidence>
<dbReference type="InterPro" id="IPR007173">
    <property type="entry name" value="ALO_C"/>
</dbReference>
<dbReference type="AlphaFoldDB" id="A0A1Y0ILR3"/>
<name>A0A1Y0ILR3_9BACL</name>
<gene>
    <name evidence="4" type="ORF">CBW65_04845</name>
</gene>
<dbReference type="PROSITE" id="PS51387">
    <property type="entry name" value="FAD_PCMH"/>
    <property type="match status" value="1"/>
</dbReference>
<dbReference type="InterPro" id="IPR006094">
    <property type="entry name" value="Oxid_FAD_bind_N"/>
</dbReference>
<protein>
    <submittedName>
        <fullName evidence="4">FAD-linked oxidase</fullName>
    </submittedName>
</protein>
<dbReference type="Proteomes" id="UP000195437">
    <property type="component" value="Chromosome"/>
</dbReference>
<accession>A0A1Y0ILR3</accession>
<keyword evidence="1" id="KW-0285">Flavoprotein</keyword>
<dbReference type="OrthoDB" id="9768764at2"/>
<dbReference type="KEGG" id="tum:CBW65_04845"/>
<organism evidence="4 5">
    <name type="scientific">Tumebacillus avium</name>
    <dbReference type="NCBI Taxonomy" id="1903704"/>
    <lineage>
        <taxon>Bacteria</taxon>
        <taxon>Bacillati</taxon>
        <taxon>Bacillota</taxon>
        <taxon>Bacilli</taxon>
        <taxon>Bacillales</taxon>
        <taxon>Alicyclobacillaceae</taxon>
        <taxon>Tumebacillus</taxon>
    </lineage>
</organism>
<dbReference type="InterPro" id="IPR010031">
    <property type="entry name" value="FAD_lactone_oxidase-like"/>
</dbReference>
<dbReference type="Gene3D" id="3.30.465.10">
    <property type="match status" value="1"/>
</dbReference>
<dbReference type="InterPro" id="IPR016169">
    <property type="entry name" value="FAD-bd_PCMH_sub2"/>
</dbReference>
<evidence type="ECO:0000313" key="4">
    <source>
        <dbReference type="EMBL" id="ARU60475.1"/>
    </source>
</evidence>
<dbReference type="Pfam" id="PF01565">
    <property type="entry name" value="FAD_binding_4"/>
    <property type="match status" value="1"/>
</dbReference>
<feature type="domain" description="FAD-binding PCMH-type" evidence="3">
    <location>
        <begin position="12"/>
        <end position="185"/>
    </location>
</feature>
<dbReference type="GO" id="GO:0003885">
    <property type="term" value="F:D-arabinono-1,4-lactone oxidase activity"/>
    <property type="evidence" value="ECO:0007669"/>
    <property type="project" value="InterPro"/>
</dbReference>
<dbReference type="GO" id="GO:0016020">
    <property type="term" value="C:membrane"/>
    <property type="evidence" value="ECO:0007669"/>
    <property type="project" value="InterPro"/>
</dbReference>
<dbReference type="RefSeq" id="WP_087455868.1">
    <property type="nucleotide sequence ID" value="NZ_CP021434.1"/>
</dbReference>
<dbReference type="GO" id="GO:0071949">
    <property type="term" value="F:FAD binding"/>
    <property type="evidence" value="ECO:0007669"/>
    <property type="project" value="InterPro"/>
</dbReference>
<keyword evidence="5" id="KW-1185">Reference proteome</keyword>